<dbReference type="InterPro" id="IPR020581">
    <property type="entry name" value="GDC_P"/>
</dbReference>
<accession>A0AAW3IW96</accession>
<evidence type="ECO:0000256" key="8">
    <source>
        <dbReference type="HAMAP-Rule" id="MF_00711"/>
    </source>
</evidence>
<dbReference type="Proteomes" id="UP000037697">
    <property type="component" value="Unassembled WGS sequence"/>
</dbReference>
<proteinExistence type="inferred from homology"/>
<evidence type="ECO:0000256" key="2">
    <source>
        <dbReference type="ARBA" id="ARBA00003788"/>
    </source>
</evidence>
<dbReference type="EC" id="1.4.4.2" evidence="8"/>
<dbReference type="InterPro" id="IPR015424">
    <property type="entry name" value="PyrdxlP-dep_Trfase"/>
</dbReference>
<dbReference type="PANTHER" id="PTHR11773:SF13">
    <property type="entry name" value="GLYCINE DEHYDROGENASE (DECARBOXYLATING)"/>
    <property type="match status" value="1"/>
</dbReference>
<feature type="domain" description="Glycine cleavage system P-protein N-terminal" evidence="10">
    <location>
        <begin position="17"/>
        <end position="438"/>
    </location>
</feature>
<dbReference type="InterPro" id="IPR003437">
    <property type="entry name" value="GcvP"/>
</dbReference>
<evidence type="ECO:0000259" key="11">
    <source>
        <dbReference type="Pfam" id="PF21478"/>
    </source>
</evidence>
<dbReference type="Pfam" id="PF21478">
    <property type="entry name" value="GcvP2_C"/>
    <property type="match status" value="1"/>
</dbReference>
<dbReference type="InterPro" id="IPR049315">
    <property type="entry name" value="GDC-P_N"/>
</dbReference>
<dbReference type="Pfam" id="PF02347">
    <property type="entry name" value="GDC-P"/>
    <property type="match status" value="2"/>
</dbReference>
<protein>
    <recommendedName>
        <fullName evidence="8">Glycine dehydrogenase (decarboxylating)</fullName>
        <ecNumber evidence="8">1.4.4.2</ecNumber>
    </recommendedName>
    <alternativeName>
        <fullName evidence="8">Glycine cleavage system P-protein</fullName>
    </alternativeName>
    <alternativeName>
        <fullName evidence="8">Glycine decarboxylase</fullName>
    </alternativeName>
    <alternativeName>
        <fullName evidence="8">Glycine dehydrogenase (aminomethyl-transferring)</fullName>
    </alternativeName>
</protein>
<feature type="domain" description="Glycine cleavage system P-protein N-terminal" evidence="10">
    <location>
        <begin position="458"/>
        <end position="734"/>
    </location>
</feature>
<dbReference type="FunFam" id="3.40.640.10:FF:000007">
    <property type="entry name" value="glycine dehydrogenase (Decarboxylating), mitochondrial"/>
    <property type="match status" value="1"/>
</dbReference>
<feature type="domain" description="Glycine dehydrogenase C-terminal" evidence="11">
    <location>
        <begin position="774"/>
        <end position="895"/>
    </location>
</feature>
<sequence>MTELLQSLSTQNEFVGRHNGPKLSDQQKMLEAINAVSLDALISETVPANIRLEQPMTLAEAKSEADMLATMKQFAKQNQVKRTFIGQGYYNTFTPNVILRNVLENPGWYTAYTPYQPEISQGRLESLLNFQQMVIDLTGMEIANASLLDEATAAAEAMTLCKRAGKSKSNVFFVADDVHPQTIEVVKTRAKFIGFEVLVGSLESLPEQDVFGALVQYPNTTGEVRDLTDIIAKAQANKTLVTVATDLLASTLLKPAGEMGADVAIGSAQRFGVPMGYGGPHAAFMATRDKHKRTMPGRVIGVSIDAKGNQALRMAMQTREQHIRREKATSNICTAQALLANMASFYAVYHGAEGLRTIARRTHHMTAILAAGLTKAGFELAHNSFFDTITINTGEKTQDLYAKALAADINLRALPGKLGISLDETTTVADVEALFAVFGVKEDVAALSTEIAGNEFAAIPEALRRTSEYLTHPVFNTHHSETQMMRYLKQLENKDFSLTHGMIPLGSCTMKLNAAAEMIPITWPEFGSIHPFAPAEQAAGYAALAKDLKEKLCEITGYDAFSLQPNSGASGEYAGLIAIQRYHESRGEGHRNVCLIPSSAHGTNPATASMVSMKVVVVKCDDEGNIDIDDLAAKIEKHKDNLSSIMITYPSTHGVYEEKVKEVCEMVHAAGGQVYLDGANMNAQVGLTSPGFIGSDVSHLNLHKTFCIPHGGGGPGMGPIGVKSHLAPFLPGHIENGVEGEDFAVSAADFGSASILPISWAYIAMMGEAGLSNATKVAILNANYVMERLRPHYPVLYRGKNGRVAHECIIDIRPLKEETGISEEDIAKRLMDYGFHAPTMSFPVAGTLMVEPTESEDLAELNRFCDAMISIREEMTKVKNGEWPLENNPLVNAPHTQVDLSAEEWDRPYSRELGCFPSKATKSWKYWPTVNRVDNVYGDRNLICSCPSIDNYED</sequence>
<dbReference type="GO" id="GO:0019464">
    <property type="term" value="P:glycine decarboxylation via glycine cleavage system"/>
    <property type="evidence" value="ECO:0007669"/>
    <property type="project" value="UniProtKB-UniRule"/>
</dbReference>
<evidence type="ECO:0000313" key="13">
    <source>
        <dbReference type="Proteomes" id="UP000037697"/>
    </source>
</evidence>
<evidence type="ECO:0000256" key="9">
    <source>
        <dbReference type="PIRSR" id="PIRSR603437-50"/>
    </source>
</evidence>
<dbReference type="InterPro" id="IPR049316">
    <property type="entry name" value="GDC-P_C"/>
</dbReference>
<dbReference type="GO" id="GO:0030170">
    <property type="term" value="F:pyridoxal phosphate binding"/>
    <property type="evidence" value="ECO:0007669"/>
    <property type="project" value="TreeGrafter"/>
</dbReference>
<evidence type="ECO:0000256" key="7">
    <source>
        <dbReference type="ARBA" id="ARBA00049026"/>
    </source>
</evidence>
<comment type="subunit">
    <text evidence="4 8">The glycine cleavage system is composed of four proteins: P, T, L and H.</text>
</comment>
<dbReference type="FunFam" id="3.40.640.10:FF:000005">
    <property type="entry name" value="Glycine dehydrogenase (decarboxylating), mitochondrial"/>
    <property type="match status" value="1"/>
</dbReference>
<dbReference type="Gene3D" id="3.90.1150.10">
    <property type="entry name" value="Aspartate Aminotransferase, domain 1"/>
    <property type="match status" value="2"/>
</dbReference>
<keyword evidence="5 8" id="KW-0663">Pyridoxal phosphate</keyword>
<organism evidence="12 13">
    <name type="scientific">Vibrio parahaemolyticus</name>
    <dbReference type="NCBI Taxonomy" id="670"/>
    <lineage>
        <taxon>Bacteria</taxon>
        <taxon>Pseudomonadati</taxon>
        <taxon>Pseudomonadota</taxon>
        <taxon>Gammaproteobacteria</taxon>
        <taxon>Vibrionales</taxon>
        <taxon>Vibrionaceae</taxon>
        <taxon>Vibrio</taxon>
    </lineage>
</organism>
<dbReference type="CDD" id="cd00613">
    <property type="entry name" value="GDC-P"/>
    <property type="match status" value="2"/>
</dbReference>
<feature type="modified residue" description="N6-(pyridoxal phosphate)lysine" evidence="8 9">
    <location>
        <position position="704"/>
    </location>
</feature>
<dbReference type="HAMAP" id="MF_00711">
    <property type="entry name" value="GcvP"/>
    <property type="match status" value="1"/>
</dbReference>
<evidence type="ECO:0000313" key="12">
    <source>
        <dbReference type="EMBL" id="KOY32451.1"/>
    </source>
</evidence>
<evidence type="ECO:0000259" key="10">
    <source>
        <dbReference type="Pfam" id="PF02347"/>
    </source>
</evidence>
<evidence type="ECO:0000256" key="5">
    <source>
        <dbReference type="ARBA" id="ARBA00022898"/>
    </source>
</evidence>
<comment type="caution">
    <text evidence="12">The sequence shown here is derived from an EMBL/GenBank/DDBJ whole genome shotgun (WGS) entry which is preliminary data.</text>
</comment>
<comment type="cofactor">
    <cofactor evidence="1 8 9">
        <name>pyridoxal 5'-phosphate</name>
        <dbReference type="ChEBI" id="CHEBI:597326"/>
    </cofactor>
</comment>
<dbReference type="GO" id="GO:0005829">
    <property type="term" value="C:cytosol"/>
    <property type="evidence" value="ECO:0007669"/>
    <property type="project" value="TreeGrafter"/>
</dbReference>
<comment type="similarity">
    <text evidence="3 8">Belongs to the GcvP family.</text>
</comment>
<dbReference type="InterPro" id="IPR015422">
    <property type="entry name" value="PyrdxlP-dep_Trfase_small"/>
</dbReference>
<name>A0AAW3IW96_VIBPH</name>
<dbReference type="RefSeq" id="WP_053811939.1">
    <property type="nucleotide sequence ID" value="NZ_JAMQAC010000036.1"/>
</dbReference>
<comment type="function">
    <text evidence="2 8">The glycine cleavage system catalyzes the degradation of glycine. The P protein binds the alpha-amino group of glycine through its pyridoxal phosphate cofactor; CO(2) is released and the remaining methylamine moiety is then transferred to the lipoamide cofactor of the H protein.</text>
</comment>
<keyword evidence="6 8" id="KW-0560">Oxidoreductase</keyword>
<dbReference type="Gene3D" id="3.40.640.10">
    <property type="entry name" value="Type I PLP-dependent aspartate aminotransferase-like (Major domain)"/>
    <property type="match status" value="2"/>
</dbReference>
<dbReference type="FunFam" id="3.90.1150.10:FF:000007">
    <property type="entry name" value="Glycine dehydrogenase (decarboxylating), mitochondrial"/>
    <property type="match status" value="1"/>
</dbReference>
<dbReference type="GO" id="GO:0016594">
    <property type="term" value="F:glycine binding"/>
    <property type="evidence" value="ECO:0007669"/>
    <property type="project" value="TreeGrafter"/>
</dbReference>
<reference evidence="12 13" key="1">
    <citation type="submission" date="2015-07" db="EMBL/GenBank/DDBJ databases">
        <title>Foodborne Vibrio parahaemolyticus Isolates.</title>
        <authorList>
            <person name="Ronholm J."/>
            <person name="Petronella N."/>
            <person name="Kenwell R."/>
            <person name="Banerjee S."/>
        </authorList>
    </citation>
    <scope>NUCLEOTIDE SEQUENCE [LARGE SCALE GENOMIC DNA]</scope>
    <source>
        <strain evidence="12 13">HS-06-05</strain>
    </source>
</reference>
<gene>
    <name evidence="8" type="primary">gcvP</name>
    <name evidence="12" type="ORF">ACX05_09565</name>
</gene>
<dbReference type="SUPFAM" id="SSF53383">
    <property type="entry name" value="PLP-dependent transferases"/>
    <property type="match status" value="2"/>
</dbReference>
<evidence type="ECO:0000256" key="6">
    <source>
        <dbReference type="ARBA" id="ARBA00023002"/>
    </source>
</evidence>
<dbReference type="NCBIfam" id="TIGR00461">
    <property type="entry name" value="gcvP"/>
    <property type="match status" value="1"/>
</dbReference>
<evidence type="ECO:0000256" key="4">
    <source>
        <dbReference type="ARBA" id="ARBA00011690"/>
    </source>
</evidence>
<dbReference type="AlphaFoldDB" id="A0AAW3IW96"/>
<evidence type="ECO:0000256" key="1">
    <source>
        <dbReference type="ARBA" id="ARBA00001933"/>
    </source>
</evidence>
<comment type="catalytic activity">
    <reaction evidence="7 8">
        <text>N(6)-[(R)-lipoyl]-L-lysyl-[glycine-cleavage complex H protein] + glycine + H(+) = N(6)-[(R)-S(8)-aminomethyldihydrolipoyl]-L-lysyl-[glycine-cleavage complex H protein] + CO2</text>
        <dbReference type="Rhea" id="RHEA:24304"/>
        <dbReference type="Rhea" id="RHEA-COMP:10494"/>
        <dbReference type="Rhea" id="RHEA-COMP:10495"/>
        <dbReference type="ChEBI" id="CHEBI:15378"/>
        <dbReference type="ChEBI" id="CHEBI:16526"/>
        <dbReference type="ChEBI" id="CHEBI:57305"/>
        <dbReference type="ChEBI" id="CHEBI:83099"/>
        <dbReference type="ChEBI" id="CHEBI:83143"/>
        <dbReference type="EC" id="1.4.4.2"/>
    </reaction>
</comment>
<dbReference type="PANTHER" id="PTHR11773">
    <property type="entry name" value="GLYCINE DEHYDROGENASE, DECARBOXYLATING"/>
    <property type="match status" value="1"/>
</dbReference>
<evidence type="ECO:0000256" key="3">
    <source>
        <dbReference type="ARBA" id="ARBA00010756"/>
    </source>
</evidence>
<dbReference type="GO" id="GO:0004375">
    <property type="term" value="F:glycine dehydrogenase (decarboxylating) activity"/>
    <property type="evidence" value="ECO:0007669"/>
    <property type="project" value="UniProtKB-EC"/>
</dbReference>
<dbReference type="GO" id="GO:0005960">
    <property type="term" value="C:glycine cleavage complex"/>
    <property type="evidence" value="ECO:0007669"/>
    <property type="project" value="TreeGrafter"/>
</dbReference>
<dbReference type="InterPro" id="IPR015421">
    <property type="entry name" value="PyrdxlP-dep_Trfase_major"/>
</dbReference>
<dbReference type="EMBL" id="LIRS01000067">
    <property type="protein sequence ID" value="KOY32451.1"/>
    <property type="molecule type" value="Genomic_DNA"/>
</dbReference>